<evidence type="ECO:0000313" key="3">
    <source>
        <dbReference type="EMBL" id="KAF4123849.1"/>
    </source>
</evidence>
<dbReference type="PANTHER" id="PTHR34154">
    <property type="entry name" value="ALKALI-SENSITIVE LINKAGE PROTEIN 1"/>
    <property type="match status" value="1"/>
</dbReference>
<reference evidence="3" key="1">
    <citation type="submission" date="2020-03" db="EMBL/GenBank/DDBJ databases">
        <title>Site-based positive gene gene selection in Geosmithia morbida across the United States reveals a broad range of putative effectors and factors for local host and environmental adapation.</title>
        <authorList>
            <person name="Onufrak A."/>
            <person name="Murdoch R.W."/>
            <person name="Gazis R."/>
            <person name="Huff M."/>
            <person name="Staton M."/>
            <person name="Klingeman W."/>
            <person name="Hadziabdic D."/>
        </authorList>
    </citation>
    <scope>NUCLEOTIDE SEQUENCE</scope>
    <source>
        <strain evidence="3">1262</strain>
    </source>
</reference>
<dbReference type="GO" id="GO:0071966">
    <property type="term" value="P:fungal-type cell wall polysaccharide metabolic process"/>
    <property type="evidence" value="ECO:0007669"/>
    <property type="project" value="TreeGrafter"/>
</dbReference>
<name>A0A9P4YXZ5_9HYPO</name>
<gene>
    <name evidence="3" type="ORF">GMORB2_5565</name>
</gene>
<comment type="caution">
    <text evidence="3">The sequence shown here is derived from an EMBL/GenBank/DDBJ whole genome shotgun (WGS) entry which is preliminary data.</text>
</comment>
<feature type="chain" id="PRO_5040286129" evidence="1">
    <location>
        <begin position="22"/>
        <end position="412"/>
    </location>
</feature>
<dbReference type="EMBL" id="JAANYQ010000005">
    <property type="protein sequence ID" value="KAF4123849.1"/>
    <property type="molecule type" value="Genomic_DNA"/>
</dbReference>
<feature type="domain" description="Asl1-like glycosyl hydrolase catalytic" evidence="2">
    <location>
        <begin position="181"/>
        <end position="409"/>
    </location>
</feature>
<dbReference type="AlphaFoldDB" id="A0A9P4YXZ5"/>
<dbReference type="GO" id="GO:0009277">
    <property type="term" value="C:fungal-type cell wall"/>
    <property type="evidence" value="ECO:0007669"/>
    <property type="project" value="TreeGrafter"/>
</dbReference>
<dbReference type="Pfam" id="PF11790">
    <property type="entry name" value="Glyco_hydro_cc"/>
    <property type="match status" value="1"/>
</dbReference>
<dbReference type="Proteomes" id="UP000749293">
    <property type="component" value="Unassembled WGS sequence"/>
</dbReference>
<sequence length="412" mass="42698">MLTNKATAVAVLASMAAQAAAFNSHRHLHNQVDKRDYETEWVTVYETVIVTAGQEAEPTTTQPAVQAVEVPPSSVAEASTTSAAPVVAAPVVAAPVSSSQATTLATSVKKADTNVAAAPTTTTQQVQVEEVAATTAATTSSSTTSSAASVVANAAAKTSSGASASTTSSSSSGAPFSSKRGIAFNDASLANVFAEGCSSCGWAYNWASAAEGLDALSFVPMLWGNREEFTGPWTSNCESAISAGSKAILSFNEPDIASQANMDAASAASLHAQYFNEFEGRALIGAPSVSNSGNAGEGLDWLQSWVDACNALDGGCSYDFCPVHWYSETAYAGTLFEHLEKAHEICGNKPVWLTEFAPLGSDDEISSFLTENIPKLDAVEYLDAYSYFMVSTGSLMSSSTSLSSYGQIYATV</sequence>
<dbReference type="InterPro" id="IPR053183">
    <property type="entry name" value="ASL1"/>
</dbReference>
<evidence type="ECO:0000313" key="4">
    <source>
        <dbReference type="Proteomes" id="UP000749293"/>
    </source>
</evidence>
<keyword evidence="4" id="KW-1185">Reference proteome</keyword>
<accession>A0A9P4YXZ5</accession>
<dbReference type="InterPro" id="IPR024655">
    <property type="entry name" value="Asl1_glyco_hydro_catalytic"/>
</dbReference>
<proteinExistence type="predicted"/>
<keyword evidence="3" id="KW-0378">Hydrolase</keyword>
<dbReference type="GeneID" id="55971790"/>
<dbReference type="PANTHER" id="PTHR34154:SF10">
    <property type="entry name" value="ASL1-LIKE GLYCOSYL HYDROLASE CATALYTIC DOMAIN-CONTAINING PROTEIN"/>
    <property type="match status" value="1"/>
</dbReference>
<dbReference type="InterPro" id="IPR017853">
    <property type="entry name" value="GH"/>
</dbReference>
<keyword evidence="1" id="KW-0732">Signal</keyword>
<dbReference type="RefSeq" id="XP_035322501.1">
    <property type="nucleotide sequence ID" value="XM_035467535.1"/>
</dbReference>
<dbReference type="OrthoDB" id="43654at2759"/>
<evidence type="ECO:0000259" key="2">
    <source>
        <dbReference type="Pfam" id="PF11790"/>
    </source>
</evidence>
<organism evidence="3 4">
    <name type="scientific">Geosmithia morbida</name>
    <dbReference type="NCBI Taxonomy" id="1094350"/>
    <lineage>
        <taxon>Eukaryota</taxon>
        <taxon>Fungi</taxon>
        <taxon>Dikarya</taxon>
        <taxon>Ascomycota</taxon>
        <taxon>Pezizomycotina</taxon>
        <taxon>Sordariomycetes</taxon>
        <taxon>Hypocreomycetidae</taxon>
        <taxon>Hypocreales</taxon>
        <taxon>Bionectriaceae</taxon>
        <taxon>Geosmithia</taxon>
    </lineage>
</organism>
<dbReference type="GO" id="GO:0016787">
    <property type="term" value="F:hydrolase activity"/>
    <property type="evidence" value="ECO:0007669"/>
    <property type="project" value="UniProtKB-KW"/>
</dbReference>
<feature type="signal peptide" evidence="1">
    <location>
        <begin position="1"/>
        <end position="21"/>
    </location>
</feature>
<dbReference type="Gene3D" id="3.20.20.80">
    <property type="entry name" value="Glycosidases"/>
    <property type="match status" value="1"/>
</dbReference>
<evidence type="ECO:0000256" key="1">
    <source>
        <dbReference type="SAM" id="SignalP"/>
    </source>
</evidence>
<protein>
    <submittedName>
        <fullName evidence="3">Glycosyl hydrolase catalytic core</fullName>
    </submittedName>
</protein>
<dbReference type="SUPFAM" id="SSF51445">
    <property type="entry name" value="(Trans)glycosidases"/>
    <property type="match status" value="1"/>
</dbReference>